<evidence type="ECO:0000259" key="1">
    <source>
        <dbReference type="Pfam" id="PF01869"/>
    </source>
</evidence>
<dbReference type="InterPro" id="IPR002731">
    <property type="entry name" value="ATPase_BadF"/>
</dbReference>
<proteinExistence type="predicted"/>
<organism evidence="2 3">
    <name type="scientific">Joostella atrarenae</name>
    <dbReference type="NCBI Taxonomy" id="679257"/>
    <lineage>
        <taxon>Bacteria</taxon>
        <taxon>Pseudomonadati</taxon>
        <taxon>Bacteroidota</taxon>
        <taxon>Flavobacteriia</taxon>
        <taxon>Flavobacteriales</taxon>
        <taxon>Flavobacteriaceae</taxon>
        <taxon>Joostella</taxon>
    </lineage>
</organism>
<dbReference type="CDD" id="cd24079">
    <property type="entry name" value="ASKHA_NBD_PG1100-like"/>
    <property type="match status" value="1"/>
</dbReference>
<keyword evidence="3" id="KW-1185">Reference proteome</keyword>
<dbReference type="GO" id="GO:0016301">
    <property type="term" value="F:kinase activity"/>
    <property type="evidence" value="ECO:0007669"/>
    <property type="project" value="UniProtKB-KW"/>
</dbReference>
<feature type="domain" description="ATPase BadF/BadG/BcrA/BcrD type" evidence="1">
    <location>
        <begin position="6"/>
        <end position="248"/>
    </location>
</feature>
<sequence>MILVADSGSTKCDWILADKNGEQLLSSQTEGINPMALSDKAIISIIHNNKDLEPYKTLVSQIHFYGAGCGTKSADQKMKLLLENMFENASHISIKEDVVAAIHATTKKAGVICILGTGSNCCYYDGSNIIQKIPSLGYVLSDEGSGNFIGKELLRGYYHKLMPQHLVTAFEKAHNTDMNQVFQQLYHNQNPNKYLASFARFAFTHKNDPYIQNILNYTIASFIKTYLTHYHEELQQHPIHFVGSIAFYAQDIITKQLNEKGYRASTFVRKPIDRLVKYIASQNIQA</sequence>
<comment type="caution">
    <text evidence="2">The sequence shown here is derived from an EMBL/GenBank/DDBJ whole genome shotgun (WGS) entry which is preliminary data.</text>
</comment>
<dbReference type="PANTHER" id="PTHR43190:SF3">
    <property type="entry name" value="N-ACETYL-D-GLUCOSAMINE KINASE"/>
    <property type="match status" value="1"/>
</dbReference>
<keyword evidence="2" id="KW-0418">Kinase</keyword>
<reference evidence="2 3" key="1">
    <citation type="submission" date="2021-01" db="EMBL/GenBank/DDBJ databases">
        <title>Genome sequencing of Joostella atrarenae M1-2 (= KCTC 23194).</title>
        <authorList>
            <person name="Zakaria M.R."/>
            <person name="Lam M.Q."/>
            <person name="Chong C.S."/>
        </authorList>
    </citation>
    <scope>NUCLEOTIDE SEQUENCE [LARGE SCALE GENOMIC DNA]</scope>
    <source>
        <strain evidence="2 3">M1-2</strain>
    </source>
</reference>
<dbReference type="RefSeq" id="WP_236958747.1">
    <property type="nucleotide sequence ID" value="NZ_JAETXX010000004.1"/>
</dbReference>
<accession>A0ABS9J2X0</accession>
<protein>
    <submittedName>
        <fullName evidence="2">N-acetylglucosamine kinase</fullName>
    </submittedName>
</protein>
<dbReference type="SUPFAM" id="SSF53067">
    <property type="entry name" value="Actin-like ATPase domain"/>
    <property type="match status" value="2"/>
</dbReference>
<gene>
    <name evidence="2" type="ORF">JM658_08060</name>
</gene>
<dbReference type="Proteomes" id="UP000829517">
    <property type="component" value="Unassembled WGS sequence"/>
</dbReference>
<evidence type="ECO:0000313" key="3">
    <source>
        <dbReference type="Proteomes" id="UP000829517"/>
    </source>
</evidence>
<dbReference type="PANTHER" id="PTHR43190">
    <property type="entry name" value="N-ACETYL-D-GLUCOSAMINE KINASE"/>
    <property type="match status" value="1"/>
</dbReference>
<dbReference type="Gene3D" id="1.10.720.160">
    <property type="match status" value="1"/>
</dbReference>
<dbReference type="Gene3D" id="3.30.420.40">
    <property type="match status" value="2"/>
</dbReference>
<dbReference type="Pfam" id="PF01869">
    <property type="entry name" value="BcrAD_BadFG"/>
    <property type="match status" value="1"/>
</dbReference>
<keyword evidence="2" id="KW-0808">Transferase</keyword>
<name>A0ABS9J2X0_9FLAO</name>
<dbReference type="EMBL" id="JAETXX010000004">
    <property type="protein sequence ID" value="MCF8714782.1"/>
    <property type="molecule type" value="Genomic_DNA"/>
</dbReference>
<dbReference type="InterPro" id="IPR043129">
    <property type="entry name" value="ATPase_NBD"/>
</dbReference>
<dbReference type="InterPro" id="IPR052519">
    <property type="entry name" value="Euk-type_GlcNAc_Kinase"/>
</dbReference>
<evidence type="ECO:0000313" key="2">
    <source>
        <dbReference type="EMBL" id="MCF8714782.1"/>
    </source>
</evidence>